<keyword evidence="3" id="KW-1185">Reference proteome</keyword>
<feature type="transmembrane region" description="Helical" evidence="1">
    <location>
        <begin position="41"/>
        <end position="59"/>
    </location>
</feature>
<keyword evidence="1" id="KW-0472">Membrane</keyword>
<evidence type="ECO:0000313" key="3">
    <source>
        <dbReference type="Proteomes" id="UP000242188"/>
    </source>
</evidence>
<organism evidence="2 3">
    <name type="scientific">Mizuhopecten yessoensis</name>
    <name type="common">Japanese scallop</name>
    <name type="synonym">Patinopecten yessoensis</name>
    <dbReference type="NCBI Taxonomy" id="6573"/>
    <lineage>
        <taxon>Eukaryota</taxon>
        <taxon>Metazoa</taxon>
        <taxon>Spiralia</taxon>
        <taxon>Lophotrochozoa</taxon>
        <taxon>Mollusca</taxon>
        <taxon>Bivalvia</taxon>
        <taxon>Autobranchia</taxon>
        <taxon>Pteriomorphia</taxon>
        <taxon>Pectinida</taxon>
        <taxon>Pectinoidea</taxon>
        <taxon>Pectinidae</taxon>
        <taxon>Mizuhopecten</taxon>
    </lineage>
</organism>
<protein>
    <submittedName>
        <fullName evidence="2">Uncharacterized protein</fullName>
    </submittedName>
</protein>
<dbReference type="EMBL" id="NEDP02001786">
    <property type="protein sequence ID" value="OWF52513.1"/>
    <property type="molecule type" value="Genomic_DNA"/>
</dbReference>
<feature type="transmembrane region" description="Helical" evidence="1">
    <location>
        <begin position="112"/>
        <end position="132"/>
    </location>
</feature>
<keyword evidence="1" id="KW-1133">Transmembrane helix</keyword>
<evidence type="ECO:0000313" key="2">
    <source>
        <dbReference type="EMBL" id="OWF52513.1"/>
    </source>
</evidence>
<comment type="caution">
    <text evidence="2">The sequence shown here is derived from an EMBL/GenBank/DDBJ whole genome shotgun (WGS) entry which is preliminary data.</text>
</comment>
<gene>
    <name evidence="2" type="ORF">KP79_PYT06830</name>
</gene>
<proteinExistence type="predicted"/>
<feature type="transmembrane region" description="Helical" evidence="1">
    <location>
        <begin position="138"/>
        <end position="155"/>
    </location>
</feature>
<name>A0A210QUR1_MIZYE</name>
<keyword evidence="1" id="KW-0812">Transmembrane</keyword>
<reference evidence="2 3" key="1">
    <citation type="journal article" date="2017" name="Nat. Ecol. Evol.">
        <title>Scallop genome provides insights into evolution of bilaterian karyotype and development.</title>
        <authorList>
            <person name="Wang S."/>
            <person name="Zhang J."/>
            <person name="Jiao W."/>
            <person name="Li J."/>
            <person name="Xun X."/>
            <person name="Sun Y."/>
            <person name="Guo X."/>
            <person name="Huan P."/>
            <person name="Dong B."/>
            <person name="Zhang L."/>
            <person name="Hu X."/>
            <person name="Sun X."/>
            <person name="Wang J."/>
            <person name="Zhao C."/>
            <person name="Wang Y."/>
            <person name="Wang D."/>
            <person name="Huang X."/>
            <person name="Wang R."/>
            <person name="Lv J."/>
            <person name="Li Y."/>
            <person name="Zhang Z."/>
            <person name="Liu B."/>
            <person name="Lu W."/>
            <person name="Hui Y."/>
            <person name="Liang J."/>
            <person name="Zhou Z."/>
            <person name="Hou R."/>
            <person name="Li X."/>
            <person name="Liu Y."/>
            <person name="Li H."/>
            <person name="Ning X."/>
            <person name="Lin Y."/>
            <person name="Zhao L."/>
            <person name="Xing Q."/>
            <person name="Dou J."/>
            <person name="Li Y."/>
            <person name="Mao J."/>
            <person name="Guo H."/>
            <person name="Dou H."/>
            <person name="Li T."/>
            <person name="Mu C."/>
            <person name="Jiang W."/>
            <person name="Fu Q."/>
            <person name="Fu X."/>
            <person name="Miao Y."/>
            <person name="Liu J."/>
            <person name="Yu Q."/>
            <person name="Li R."/>
            <person name="Liao H."/>
            <person name="Li X."/>
            <person name="Kong Y."/>
            <person name="Jiang Z."/>
            <person name="Chourrout D."/>
            <person name="Li R."/>
            <person name="Bao Z."/>
        </authorList>
    </citation>
    <scope>NUCLEOTIDE SEQUENCE [LARGE SCALE GENOMIC DNA]</scope>
    <source>
        <strain evidence="2 3">PY_sf001</strain>
    </source>
</reference>
<accession>A0A210QUR1</accession>
<evidence type="ECO:0000256" key="1">
    <source>
        <dbReference type="SAM" id="Phobius"/>
    </source>
</evidence>
<dbReference type="AlphaFoldDB" id="A0A210QUR1"/>
<dbReference type="OrthoDB" id="6069173at2759"/>
<sequence length="185" mass="21871">MAVFENMCALLLFSMESYHVTSHIMVITRTRLLPRKDLVRLRFYFLVDLLTVFCSSVLFLQRLQWLAGIQILQHLYYFVFWEKTKPAKKIISWSSIDWTKSEFQQEWHFDSILGTLFDIVVHLALAVLLGGYLTTVQIIVSLLVAHGVLFTFIWSQKFAWSNPWSPPQWVQKRVQPVTLDKARWF</sequence>
<dbReference type="Proteomes" id="UP000242188">
    <property type="component" value="Unassembled WGS sequence"/>
</dbReference>